<reference evidence="11 12" key="1">
    <citation type="submission" date="2017-06" db="EMBL/GenBank/DDBJ databases">
        <title>Aedes aegypti genome working group (AGWG) sequencing and assembly.</title>
        <authorList>
            <consortium name="Aedes aegypti Genome Working Group (AGWG)"/>
            <person name="Matthews B.J."/>
        </authorList>
    </citation>
    <scope>NUCLEOTIDE SEQUENCE [LARGE SCALE GENOMIC DNA]</scope>
    <source>
        <strain evidence="11 12">LVP_AGWG</strain>
    </source>
</reference>
<evidence type="ECO:0000256" key="10">
    <source>
        <dbReference type="RuleBase" id="RU351113"/>
    </source>
</evidence>
<accession>A0A1S4G6K7</accession>
<evidence type="ECO:0000313" key="11">
    <source>
        <dbReference type="EnsemblMetazoa" id="AAEL017362-PA"/>
    </source>
</evidence>
<keyword evidence="7 10" id="KW-0472">Membrane</keyword>
<evidence type="ECO:0000256" key="8">
    <source>
        <dbReference type="ARBA" id="ARBA00023170"/>
    </source>
</evidence>
<keyword evidence="4 10" id="KW-0812">Transmembrane</keyword>
<evidence type="ECO:0000256" key="1">
    <source>
        <dbReference type="ARBA" id="ARBA00004651"/>
    </source>
</evidence>
<evidence type="ECO:0000256" key="6">
    <source>
        <dbReference type="ARBA" id="ARBA00022989"/>
    </source>
</evidence>
<comment type="similarity">
    <text evidence="10">Belongs to the insect chemoreceptor superfamily. Heteromeric odorant receptor channel (TC 1.A.69) family.</text>
</comment>
<dbReference type="AlphaFoldDB" id="A0A1S4G6K7"/>
<dbReference type="GO" id="GO:0007165">
    <property type="term" value="P:signal transduction"/>
    <property type="evidence" value="ECO:0007669"/>
    <property type="project" value="UniProtKB-KW"/>
</dbReference>
<feature type="transmembrane region" description="Helical" evidence="10">
    <location>
        <begin position="180"/>
        <end position="201"/>
    </location>
</feature>
<dbReference type="GO" id="GO:0005886">
    <property type="term" value="C:plasma membrane"/>
    <property type="evidence" value="ECO:0007669"/>
    <property type="project" value="UniProtKB-SubCell"/>
</dbReference>
<keyword evidence="2" id="KW-1003">Cell membrane</keyword>
<dbReference type="SMR" id="A0A1S4G6K7"/>
<evidence type="ECO:0000256" key="9">
    <source>
        <dbReference type="ARBA" id="ARBA00023224"/>
    </source>
</evidence>
<keyword evidence="6 10" id="KW-1133">Transmembrane helix</keyword>
<keyword evidence="5 10" id="KW-0552">Olfaction</keyword>
<evidence type="ECO:0000313" key="12">
    <source>
        <dbReference type="Proteomes" id="UP000008820"/>
    </source>
</evidence>
<evidence type="ECO:0000256" key="2">
    <source>
        <dbReference type="ARBA" id="ARBA00022475"/>
    </source>
</evidence>
<proteinExistence type="inferred from homology"/>
<dbReference type="PANTHER" id="PTHR21137">
    <property type="entry name" value="ODORANT RECEPTOR"/>
    <property type="match status" value="1"/>
</dbReference>
<evidence type="ECO:0000256" key="4">
    <source>
        <dbReference type="ARBA" id="ARBA00022692"/>
    </source>
</evidence>
<evidence type="ECO:0000256" key="3">
    <source>
        <dbReference type="ARBA" id="ARBA00022606"/>
    </source>
</evidence>
<evidence type="ECO:0000256" key="5">
    <source>
        <dbReference type="ARBA" id="ARBA00022725"/>
    </source>
</evidence>
<name>A0A1S4G6K7_AEDAE</name>
<protein>
    <recommendedName>
        <fullName evidence="10">Odorant receptor</fullName>
    </recommendedName>
</protein>
<feature type="transmembrane region" description="Helical" evidence="10">
    <location>
        <begin position="137"/>
        <end position="160"/>
    </location>
</feature>
<dbReference type="EnsemblMetazoa" id="AAEL017362-RA">
    <property type="protein sequence ID" value="AAEL017362-PA"/>
    <property type="gene ID" value="AAEL017362"/>
</dbReference>
<keyword evidence="3 10" id="KW-0716">Sensory transduction</keyword>
<feature type="transmembrane region" description="Helical" evidence="10">
    <location>
        <begin position="302"/>
        <end position="324"/>
    </location>
</feature>
<dbReference type="Pfam" id="PF02949">
    <property type="entry name" value="7tm_6"/>
    <property type="match status" value="1"/>
</dbReference>
<comment type="subcellular location">
    <subcellularLocation>
        <location evidence="1 10">Cell membrane</location>
        <topology evidence="1 10">Multi-pass membrane protein</topology>
    </subcellularLocation>
</comment>
<organism evidence="11 12">
    <name type="scientific">Aedes aegypti</name>
    <name type="common">Yellowfever mosquito</name>
    <name type="synonym">Culex aegypti</name>
    <dbReference type="NCBI Taxonomy" id="7159"/>
    <lineage>
        <taxon>Eukaryota</taxon>
        <taxon>Metazoa</taxon>
        <taxon>Ecdysozoa</taxon>
        <taxon>Arthropoda</taxon>
        <taxon>Hexapoda</taxon>
        <taxon>Insecta</taxon>
        <taxon>Pterygota</taxon>
        <taxon>Neoptera</taxon>
        <taxon>Endopterygota</taxon>
        <taxon>Diptera</taxon>
        <taxon>Nematocera</taxon>
        <taxon>Culicoidea</taxon>
        <taxon>Culicidae</taxon>
        <taxon>Culicinae</taxon>
        <taxon>Aedini</taxon>
        <taxon>Aedes</taxon>
        <taxon>Stegomyia</taxon>
    </lineage>
</organism>
<dbReference type="Proteomes" id="UP000008820">
    <property type="component" value="Chromosome 2"/>
</dbReference>
<gene>
    <name evidence="11" type="primary">23687782</name>
</gene>
<dbReference type="OrthoDB" id="6617147at2759"/>
<sequence>MEQHLKKIKRIFNGQEYPQTICISYSLNMLTYLGQWNHKDSTRAFKIYFYFISLLFLFHFYALVRDLFETYNDLILFGDNMCVTAGVALVLYKKVYHNYYRENFEEIFGKLQSLSKENDKRITPIRNLLRTYFIQEYILTISTIFLGLSLIVAICGHSFFDLTLPIRAKYPTEVDSVEKLVFFSLFQASVSFFLIEGIVFIDGIGGQVMSQMSLQFHILSLEFRTIGHTLNNDSTCGSGDPNHISMVRQDLHELIQRHQQLIEFGMNVNSLYQPMLMAQLGCSVSMICLTAFEATLTMHDLFLFMRFAVYTLSVLIQILYWCYYGNRVSYMSTMINDAIIECNWLGSDTSFKKDFMLTMMRAQKPFKFKVYGYFPISYDTFIAVLSRSYSFFTLFRTVSK</sequence>
<dbReference type="FunCoup" id="A0A1S4G6K7">
    <property type="interactions" value="12"/>
</dbReference>
<dbReference type="InParanoid" id="A0A1S4G6K7"/>
<dbReference type="VEuPathDB" id="VectorBase:AAEL017362"/>
<reference evidence="11" key="2">
    <citation type="submission" date="2020-05" db="UniProtKB">
        <authorList>
            <consortium name="EnsemblMetazoa"/>
        </authorList>
    </citation>
    <scope>IDENTIFICATION</scope>
    <source>
        <strain evidence="11">LVP_AGWG</strain>
    </source>
</reference>
<keyword evidence="12" id="KW-1185">Reference proteome</keyword>
<keyword evidence="8 10" id="KW-0675">Receptor</keyword>
<feature type="transmembrane region" description="Helical" evidence="10">
    <location>
        <begin position="74"/>
        <end position="92"/>
    </location>
</feature>
<dbReference type="GO" id="GO:0005549">
    <property type="term" value="F:odorant binding"/>
    <property type="evidence" value="ECO:0007669"/>
    <property type="project" value="InterPro"/>
</dbReference>
<feature type="transmembrane region" description="Helical" evidence="10">
    <location>
        <begin position="47"/>
        <end position="68"/>
    </location>
</feature>
<evidence type="ECO:0000256" key="7">
    <source>
        <dbReference type="ARBA" id="ARBA00023136"/>
    </source>
</evidence>
<dbReference type="PANTHER" id="PTHR21137:SF35">
    <property type="entry name" value="ODORANT RECEPTOR 19A-RELATED"/>
    <property type="match status" value="1"/>
</dbReference>
<dbReference type="GO" id="GO:0004984">
    <property type="term" value="F:olfactory receptor activity"/>
    <property type="evidence" value="ECO:0007669"/>
    <property type="project" value="InterPro"/>
</dbReference>
<feature type="transmembrane region" description="Helical" evidence="10">
    <location>
        <begin position="276"/>
        <end position="296"/>
    </location>
</feature>
<dbReference type="InterPro" id="IPR004117">
    <property type="entry name" value="7tm6_olfct_rcpt"/>
</dbReference>
<keyword evidence="9 10" id="KW-0807">Transducer</keyword>
<feature type="transmembrane region" description="Helical" evidence="10">
    <location>
        <begin position="370"/>
        <end position="392"/>
    </location>
</feature>